<gene>
    <name evidence="1" type="ORF">MNBD_GAMMA14-625</name>
</gene>
<organism evidence="1">
    <name type="scientific">hydrothermal vent metagenome</name>
    <dbReference type="NCBI Taxonomy" id="652676"/>
    <lineage>
        <taxon>unclassified sequences</taxon>
        <taxon>metagenomes</taxon>
        <taxon>ecological metagenomes</taxon>
    </lineage>
</organism>
<dbReference type="EMBL" id="UOFM01000553">
    <property type="protein sequence ID" value="VAW83491.1"/>
    <property type="molecule type" value="Genomic_DNA"/>
</dbReference>
<protein>
    <submittedName>
        <fullName evidence="1">Heavy metal RND efflux outer membrane protein, CzcC family</fullName>
    </submittedName>
</protein>
<accession>A0A3B0YVQ8</accession>
<reference evidence="1" key="1">
    <citation type="submission" date="2018-06" db="EMBL/GenBank/DDBJ databases">
        <authorList>
            <person name="Zhirakovskaya E."/>
        </authorList>
    </citation>
    <scope>NUCLEOTIDE SEQUENCE</scope>
</reference>
<dbReference type="PANTHER" id="PTHR30203:SF24">
    <property type="entry name" value="BLR4935 PROTEIN"/>
    <property type="match status" value="1"/>
</dbReference>
<dbReference type="SUPFAM" id="SSF56954">
    <property type="entry name" value="Outer membrane efflux proteins (OEP)"/>
    <property type="match status" value="1"/>
</dbReference>
<name>A0A3B0YVQ8_9ZZZZ</name>
<dbReference type="Gene3D" id="1.20.1600.10">
    <property type="entry name" value="Outer membrane efflux proteins (OEP)"/>
    <property type="match status" value="1"/>
</dbReference>
<proteinExistence type="predicted"/>
<dbReference type="AlphaFoldDB" id="A0A3B0YVQ8"/>
<dbReference type="PANTHER" id="PTHR30203">
    <property type="entry name" value="OUTER MEMBRANE CATION EFFLUX PROTEIN"/>
    <property type="match status" value="1"/>
</dbReference>
<dbReference type="InterPro" id="IPR010131">
    <property type="entry name" value="MdtP/NodT-like"/>
</dbReference>
<evidence type="ECO:0000313" key="1">
    <source>
        <dbReference type="EMBL" id="VAW83491.1"/>
    </source>
</evidence>
<dbReference type="GO" id="GO:0015562">
    <property type="term" value="F:efflux transmembrane transporter activity"/>
    <property type="evidence" value="ECO:0007669"/>
    <property type="project" value="InterPro"/>
</dbReference>
<sequence>MFVCRIKMYYRQMTVLQCLPEIFLLLALLLVANNLQAASVLTLAEAEQLALAEDPAVVASRARAEALREQSIASGQLPDPKLLLGMWNVPVNDFSVSREPTTQLRTGITQAFPRGNTLEYRQRSTEWLGKAEESITQGTRLQIQRDVRQVWLELYYQQRAAGIIEQSRDLFQQLVDITRSHFASGRVSQQDVLQAQLELSRLDDRATRIQKQADIQRAKLGRWLGERAWAPVDERFPVIPSPLSREILRTDLPSHPIIEAANARVEARQQLVKVAREQYKPGFNVGVQYRKRFGDNPDNTSRNDMMAAMVTLDLPIFTDKRQDKQLAASQSLADAAIQAREERLRELQRMLDSEYARWKRLGEQEVLYRDNLLQEAHANADAALSSYQNGINEFTTLMRARLMELDVRLQDIRIRVDRAKAAARLLFLAAGETDALNQPGEAP</sequence>
<dbReference type="InterPro" id="IPR003423">
    <property type="entry name" value="OMP_efflux"/>
</dbReference>
<dbReference type="Pfam" id="PF02321">
    <property type="entry name" value="OEP"/>
    <property type="match status" value="1"/>
</dbReference>